<feature type="transmembrane region" description="Helical" evidence="1">
    <location>
        <begin position="172"/>
        <end position="196"/>
    </location>
</feature>
<keyword evidence="1" id="KW-1133">Transmembrane helix</keyword>
<dbReference type="Proteomes" id="UP000294155">
    <property type="component" value="Unassembled WGS sequence"/>
</dbReference>
<comment type="caution">
    <text evidence="2">The sequence shown here is derived from an EMBL/GenBank/DDBJ whole genome shotgun (WGS) entry which is preliminary data.</text>
</comment>
<organism evidence="2 3">
    <name type="scientific">Hymenobacter persicinus</name>
    <dbReference type="NCBI Taxonomy" id="2025506"/>
    <lineage>
        <taxon>Bacteria</taxon>
        <taxon>Pseudomonadati</taxon>
        <taxon>Bacteroidota</taxon>
        <taxon>Cytophagia</taxon>
        <taxon>Cytophagales</taxon>
        <taxon>Hymenobacteraceae</taxon>
        <taxon>Hymenobacter</taxon>
    </lineage>
</organism>
<keyword evidence="1" id="KW-0812">Transmembrane</keyword>
<sequence length="197" mass="22258">MRPRSYLLIRSKRTFFTTLLIATLTLLGVWFVGLRQDWSLFKDSLVAVSILAISLLSFLTAGLYFGVKLRDTLGSVTEHIKKLPMPDSLSNLNLGDGTVNAGHGEGCLEAVAEIFMWLIIALVAVFVLWIAAAVVWATFLTCTAILYWLFFRALRFVFRHSMECRGRLGLSLRYGLTYATLYVSWLYAIILAVHYLH</sequence>
<accession>A0A4Q5LE87</accession>
<feature type="transmembrane region" description="Helical" evidence="1">
    <location>
        <begin position="118"/>
        <end position="151"/>
    </location>
</feature>
<dbReference type="AlphaFoldDB" id="A0A4Q5LE87"/>
<dbReference type="OrthoDB" id="894188at2"/>
<name>A0A4Q5LE87_9BACT</name>
<keyword evidence="1" id="KW-0472">Membrane</keyword>
<protein>
    <submittedName>
        <fullName evidence="2">Uncharacterized protein</fullName>
    </submittedName>
</protein>
<keyword evidence="3" id="KW-1185">Reference proteome</keyword>
<proteinExistence type="predicted"/>
<feature type="transmembrane region" description="Helical" evidence="1">
    <location>
        <begin position="45"/>
        <end position="67"/>
    </location>
</feature>
<evidence type="ECO:0000313" key="2">
    <source>
        <dbReference type="EMBL" id="RYU80741.1"/>
    </source>
</evidence>
<evidence type="ECO:0000256" key="1">
    <source>
        <dbReference type="SAM" id="Phobius"/>
    </source>
</evidence>
<evidence type="ECO:0000313" key="3">
    <source>
        <dbReference type="Proteomes" id="UP000294155"/>
    </source>
</evidence>
<gene>
    <name evidence="2" type="ORF">EWM57_07760</name>
</gene>
<dbReference type="EMBL" id="SEWE01000012">
    <property type="protein sequence ID" value="RYU80741.1"/>
    <property type="molecule type" value="Genomic_DNA"/>
</dbReference>
<dbReference type="RefSeq" id="WP_129920572.1">
    <property type="nucleotide sequence ID" value="NZ_SEWE01000012.1"/>
</dbReference>
<reference evidence="2 3" key="1">
    <citation type="submission" date="2019-02" db="EMBL/GenBank/DDBJ databases">
        <title>Bacterial novel species isolated from soil.</title>
        <authorList>
            <person name="Jung H.-Y."/>
        </authorList>
    </citation>
    <scope>NUCLEOTIDE SEQUENCE [LARGE SCALE GENOMIC DNA]</scope>
    <source>
        <strain evidence="2 3">1-3-3-3</strain>
    </source>
</reference>
<feature type="transmembrane region" description="Helical" evidence="1">
    <location>
        <begin position="15"/>
        <end position="33"/>
    </location>
</feature>